<evidence type="ECO:0000256" key="8">
    <source>
        <dbReference type="ARBA" id="ARBA00023002"/>
    </source>
</evidence>
<dbReference type="InterPro" id="IPR005720">
    <property type="entry name" value="Dihydroorotate_DH_cat"/>
</dbReference>
<comment type="function">
    <text evidence="1 11">Catalyzes the conversion of dihydroorotate to orotate with quinone as electron acceptor.</text>
</comment>
<keyword evidence="9 11" id="KW-0472">Membrane</keyword>
<comment type="similarity">
    <text evidence="4 11">Belongs to the dihydroorotate dehydrogenase family. Type 2 subfamily.</text>
</comment>
<dbReference type="HAMAP" id="MF_00225">
    <property type="entry name" value="DHO_dh_type2"/>
    <property type="match status" value="1"/>
</dbReference>
<feature type="binding site" evidence="11">
    <location>
        <begin position="314"/>
        <end position="315"/>
    </location>
    <ligand>
        <name>FMN</name>
        <dbReference type="ChEBI" id="CHEBI:58210"/>
    </ligand>
</feature>
<dbReference type="PIRSF" id="PIRSF000164">
    <property type="entry name" value="DHO_oxidase"/>
    <property type="match status" value="1"/>
</dbReference>
<evidence type="ECO:0000256" key="3">
    <source>
        <dbReference type="ARBA" id="ARBA00005161"/>
    </source>
</evidence>
<feature type="binding site" evidence="11">
    <location>
        <begin position="57"/>
        <end position="61"/>
    </location>
    <ligand>
        <name>FMN</name>
        <dbReference type="ChEBI" id="CHEBI:58210"/>
    </ligand>
</feature>
<reference evidence="13 14" key="1">
    <citation type="submission" date="2020-06" db="EMBL/GenBank/DDBJ databases">
        <title>Altererythrobacter lutimaris sp. nov., a marine bacterium isolated from a tidal flat.</title>
        <authorList>
            <person name="Kim D."/>
            <person name="Yoo Y."/>
            <person name="Kim J.-J."/>
        </authorList>
    </citation>
    <scope>NUCLEOTIDE SEQUENCE [LARGE SCALE GENOMIC DNA]</scope>
    <source>
        <strain evidence="13 14">JGD-16</strain>
    </source>
</reference>
<dbReference type="GO" id="GO:0044205">
    <property type="term" value="P:'de novo' UMP biosynthetic process"/>
    <property type="evidence" value="ECO:0007669"/>
    <property type="project" value="UniProtKB-UniRule"/>
</dbReference>
<feature type="binding site" evidence="11">
    <location>
        <position position="293"/>
    </location>
    <ligand>
        <name>FMN</name>
        <dbReference type="ChEBI" id="CHEBI:58210"/>
    </ligand>
</feature>
<feature type="binding site" evidence="11">
    <location>
        <position position="264"/>
    </location>
    <ligand>
        <name>FMN</name>
        <dbReference type="ChEBI" id="CHEBI:58210"/>
    </ligand>
</feature>
<gene>
    <name evidence="11" type="primary">pyrD</name>
    <name evidence="13" type="ORF">HUO12_10660</name>
</gene>
<evidence type="ECO:0000256" key="9">
    <source>
        <dbReference type="ARBA" id="ARBA00023136"/>
    </source>
</evidence>
<dbReference type="UniPathway" id="UPA00070">
    <property type="reaction ID" value="UER00946"/>
</dbReference>
<name>A0A850HCT0_9SPHN</name>
<protein>
    <recommendedName>
        <fullName evidence="11">Dihydroorotate dehydrogenase (quinone)</fullName>
        <ecNumber evidence="11">1.3.5.2</ecNumber>
    </recommendedName>
    <alternativeName>
        <fullName evidence="11">DHOdehase</fullName>
        <shortName evidence="11">DHOD</shortName>
        <shortName evidence="11">DHODase</shortName>
    </alternativeName>
    <alternativeName>
        <fullName evidence="11">Dihydroorotate oxidase</fullName>
    </alternativeName>
</protein>
<feature type="binding site" evidence="11">
    <location>
        <begin position="243"/>
        <end position="244"/>
    </location>
    <ligand>
        <name>substrate</name>
    </ligand>
</feature>
<evidence type="ECO:0000256" key="10">
    <source>
        <dbReference type="ARBA" id="ARBA00048639"/>
    </source>
</evidence>
<evidence type="ECO:0000313" key="14">
    <source>
        <dbReference type="Proteomes" id="UP000546031"/>
    </source>
</evidence>
<feature type="binding site" evidence="11">
    <location>
        <position position="242"/>
    </location>
    <ligand>
        <name>FMN</name>
        <dbReference type="ChEBI" id="CHEBI:58210"/>
    </ligand>
</feature>
<proteinExistence type="inferred from homology"/>
<accession>A0A850HCT0</accession>
<comment type="pathway">
    <text evidence="3 11">Pyrimidine metabolism; UMP biosynthesis via de novo pathway; orotate from (S)-dihydroorotate (quinone route): step 1/1.</text>
</comment>
<feature type="binding site" evidence="11">
    <location>
        <position position="135"/>
    </location>
    <ligand>
        <name>FMN</name>
        <dbReference type="ChEBI" id="CHEBI:58210"/>
    </ligand>
</feature>
<sequence>MLFRLMRPALFTLDSELAHNLALAGLKALPYRKPCTVAATQVDIAGLTFPNPVGVAAGFDKNAEVPDALLGLGFGFTEVGSITPLPQAGNPKPRLFRLVEDNAVINRMGFNNEGGEAALARLKARSGRGGIVGINIGANKDSDDRLNDYAVMTRMMAPYASYLAVNISSPNTPGLRALQDESALTDLLDQVMAARDEAMSEAGGDPAAPPVFLKVAPDLEPADIDAIARIAIEKQLGALIVSNTTISRPDLRSHHAGEAGGLSGAPLKGLAVQRVRDFRKATGGEIPLVGVGGIASADDAWARIKAGSSLIQLYSAMVYEGPGLGARIVKGLERMMKREGYSSIAEAVGTE</sequence>
<comment type="catalytic activity">
    <reaction evidence="10 11">
        <text>(S)-dihydroorotate + a quinone = orotate + a quinol</text>
        <dbReference type="Rhea" id="RHEA:30187"/>
        <dbReference type="ChEBI" id="CHEBI:24646"/>
        <dbReference type="ChEBI" id="CHEBI:30839"/>
        <dbReference type="ChEBI" id="CHEBI:30864"/>
        <dbReference type="ChEBI" id="CHEBI:132124"/>
        <dbReference type="EC" id="1.3.5.2"/>
    </reaction>
</comment>
<keyword evidence="7 11" id="KW-0665">Pyrimidine biosynthesis</keyword>
<keyword evidence="14" id="KW-1185">Reference proteome</keyword>
<dbReference type="PROSITE" id="PS00911">
    <property type="entry name" value="DHODEHASE_1"/>
    <property type="match status" value="1"/>
</dbReference>
<dbReference type="SUPFAM" id="SSF51395">
    <property type="entry name" value="FMN-linked oxidoreductases"/>
    <property type="match status" value="1"/>
</dbReference>
<dbReference type="Gene3D" id="3.20.20.70">
    <property type="entry name" value="Aldolase class I"/>
    <property type="match status" value="1"/>
</dbReference>
<dbReference type="PANTHER" id="PTHR48109">
    <property type="entry name" value="DIHYDROOROTATE DEHYDROGENASE (QUINONE), MITOCHONDRIAL-RELATED"/>
    <property type="match status" value="1"/>
</dbReference>
<feature type="binding site" evidence="11">
    <location>
        <position position="166"/>
    </location>
    <ligand>
        <name>substrate</name>
    </ligand>
</feature>
<keyword evidence="8 11" id="KW-0560">Oxidoreductase</keyword>
<evidence type="ECO:0000313" key="13">
    <source>
        <dbReference type="EMBL" id="NVE95360.1"/>
    </source>
</evidence>
<dbReference type="Pfam" id="PF01180">
    <property type="entry name" value="DHO_dh"/>
    <property type="match status" value="1"/>
</dbReference>
<evidence type="ECO:0000256" key="11">
    <source>
        <dbReference type="HAMAP-Rule" id="MF_00225"/>
    </source>
</evidence>
<dbReference type="NCBIfam" id="TIGR01036">
    <property type="entry name" value="pyrD_sub2"/>
    <property type="match status" value="1"/>
</dbReference>
<keyword evidence="11" id="KW-1003">Cell membrane</keyword>
<dbReference type="NCBIfam" id="NF003645">
    <property type="entry name" value="PRK05286.1-2"/>
    <property type="match status" value="1"/>
</dbReference>
<feature type="binding site" evidence="11">
    <location>
        <position position="171"/>
    </location>
    <ligand>
        <name>substrate</name>
    </ligand>
</feature>
<keyword evidence="5 11" id="KW-0285">Flavoprotein</keyword>
<evidence type="ECO:0000256" key="1">
    <source>
        <dbReference type="ARBA" id="ARBA00003125"/>
    </source>
</evidence>
<dbReference type="PANTHER" id="PTHR48109:SF4">
    <property type="entry name" value="DIHYDROOROTATE DEHYDROGENASE (QUINONE), MITOCHONDRIAL"/>
    <property type="match status" value="1"/>
</dbReference>
<evidence type="ECO:0000256" key="5">
    <source>
        <dbReference type="ARBA" id="ARBA00022630"/>
    </source>
</evidence>
<comment type="cofactor">
    <cofactor evidence="11">
        <name>FMN</name>
        <dbReference type="ChEBI" id="CHEBI:58210"/>
    </cofactor>
    <text evidence="11">Binds 1 FMN per subunit.</text>
</comment>
<dbReference type="InterPro" id="IPR001295">
    <property type="entry name" value="Dihydroorotate_DH_CS"/>
</dbReference>
<evidence type="ECO:0000256" key="2">
    <source>
        <dbReference type="ARBA" id="ARBA00004370"/>
    </source>
</evidence>
<evidence type="ECO:0000256" key="6">
    <source>
        <dbReference type="ARBA" id="ARBA00022643"/>
    </source>
</evidence>
<feature type="binding site" evidence="11">
    <location>
        <position position="61"/>
    </location>
    <ligand>
        <name>substrate</name>
    </ligand>
</feature>
<evidence type="ECO:0000256" key="4">
    <source>
        <dbReference type="ARBA" id="ARBA00005359"/>
    </source>
</evidence>
<evidence type="ECO:0000259" key="12">
    <source>
        <dbReference type="Pfam" id="PF01180"/>
    </source>
</evidence>
<comment type="subunit">
    <text evidence="11">Monomer.</text>
</comment>
<feature type="active site" description="Nucleophile" evidence="11">
    <location>
        <position position="169"/>
    </location>
</feature>
<dbReference type="GO" id="GO:0106430">
    <property type="term" value="F:dihydroorotate dehydrogenase (quinone) activity"/>
    <property type="evidence" value="ECO:0007669"/>
    <property type="project" value="UniProtKB-EC"/>
</dbReference>
<dbReference type="EMBL" id="JABWTA010000001">
    <property type="protein sequence ID" value="NVE95360.1"/>
    <property type="molecule type" value="Genomic_DNA"/>
</dbReference>
<comment type="subcellular location">
    <subcellularLocation>
        <location evidence="11">Cell membrane</location>
        <topology evidence="11">Peripheral membrane protein</topology>
    </subcellularLocation>
    <subcellularLocation>
        <location evidence="2">Membrane</location>
    </subcellularLocation>
</comment>
<feature type="binding site" evidence="11">
    <location>
        <begin position="106"/>
        <end position="110"/>
    </location>
    <ligand>
        <name>substrate</name>
    </ligand>
</feature>
<feature type="domain" description="Dihydroorotate dehydrogenase catalytic" evidence="12">
    <location>
        <begin position="41"/>
        <end position="336"/>
    </location>
</feature>
<feature type="binding site" evidence="11">
    <location>
        <position position="214"/>
    </location>
    <ligand>
        <name>FMN</name>
        <dbReference type="ChEBI" id="CHEBI:58210"/>
    </ligand>
</feature>
<dbReference type="NCBIfam" id="NF003652">
    <property type="entry name" value="PRK05286.2-5"/>
    <property type="match status" value="1"/>
</dbReference>
<evidence type="ECO:0000256" key="7">
    <source>
        <dbReference type="ARBA" id="ARBA00022975"/>
    </source>
</evidence>
<comment type="caution">
    <text evidence="13">The sequence shown here is derived from an EMBL/GenBank/DDBJ whole genome shotgun (WGS) entry which is preliminary data.</text>
</comment>
<dbReference type="InterPro" id="IPR005719">
    <property type="entry name" value="Dihydroorotate_DH_2"/>
</dbReference>
<feature type="binding site" evidence="11">
    <location>
        <position position="81"/>
    </location>
    <ligand>
        <name>FMN</name>
        <dbReference type="ChEBI" id="CHEBI:58210"/>
    </ligand>
</feature>
<dbReference type="GO" id="GO:0006207">
    <property type="term" value="P:'de novo' pyrimidine nucleobase biosynthetic process"/>
    <property type="evidence" value="ECO:0007669"/>
    <property type="project" value="UniProtKB-UniRule"/>
</dbReference>
<dbReference type="CDD" id="cd04738">
    <property type="entry name" value="DHOD_2_like"/>
    <property type="match status" value="1"/>
</dbReference>
<keyword evidence="6 11" id="KW-0288">FMN</keyword>
<dbReference type="EC" id="1.3.5.2" evidence="11"/>
<dbReference type="Proteomes" id="UP000546031">
    <property type="component" value="Unassembled WGS sequence"/>
</dbReference>
<dbReference type="GO" id="GO:0005886">
    <property type="term" value="C:plasma membrane"/>
    <property type="evidence" value="ECO:0007669"/>
    <property type="project" value="UniProtKB-SubCell"/>
</dbReference>
<feature type="binding site" evidence="11">
    <location>
        <position position="166"/>
    </location>
    <ligand>
        <name>FMN</name>
        <dbReference type="ChEBI" id="CHEBI:58210"/>
    </ligand>
</feature>
<dbReference type="InterPro" id="IPR013785">
    <property type="entry name" value="Aldolase_TIM"/>
</dbReference>
<organism evidence="13 14">
    <name type="scientific">Altererythrobacter lutimaris</name>
    <dbReference type="NCBI Taxonomy" id="2743979"/>
    <lineage>
        <taxon>Bacteria</taxon>
        <taxon>Pseudomonadati</taxon>
        <taxon>Pseudomonadota</taxon>
        <taxon>Alphaproteobacteria</taxon>
        <taxon>Sphingomonadales</taxon>
        <taxon>Erythrobacteraceae</taxon>
        <taxon>Altererythrobacter</taxon>
    </lineage>
</organism>
<dbReference type="AlphaFoldDB" id="A0A850HCT0"/>
<dbReference type="InterPro" id="IPR050074">
    <property type="entry name" value="DHO_dehydrogenase"/>
</dbReference>
<dbReference type="GO" id="GO:0005737">
    <property type="term" value="C:cytoplasm"/>
    <property type="evidence" value="ECO:0007669"/>
    <property type="project" value="InterPro"/>
</dbReference>
<dbReference type="InterPro" id="IPR012135">
    <property type="entry name" value="Dihydroorotate_DH_1_2"/>
</dbReference>
<dbReference type="RefSeq" id="WP_176273590.1">
    <property type="nucleotide sequence ID" value="NZ_JABWTA010000001.1"/>
</dbReference>